<evidence type="ECO:0000313" key="15">
    <source>
        <dbReference type="EMBL" id="CAG7716210.1"/>
    </source>
</evidence>
<evidence type="ECO:0000256" key="5">
    <source>
        <dbReference type="ARBA" id="ARBA00022692"/>
    </source>
</evidence>
<evidence type="ECO:0000256" key="7">
    <source>
        <dbReference type="ARBA" id="ARBA00022989"/>
    </source>
</evidence>
<dbReference type="InterPro" id="IPR026051">
    <property type="entry name" value="ALG1-like"/>
</dbReference>
<keyword evidence="16" id="KW-1185">Reference proteome</keyword>
<evidence type="ECO:0000256" key="8">
    <source>
        <dbReference type="ARBA" id="ARBA00023136"/>
    </source>
</evidence>
<name>A0A8J2JG75_9HEXA</name>
<evidence type="ECO:0000259" key="14">
    <source>
        <dbReference type="Pfam" id="PF00534"/>
    </source>
</evidence>
<reference evidence="15" key="1">
    <citation type="submission" date="2021-06" db="EMBL/GenBank/DDBJ databases">
        <authorList>
            <person name="Hodson N. C."/>
            <person name="Mongue J. A."/>
            <person name="Jaron S. K."/>
        </authorList>
    </citation>
    <scope>NUCLEOTIDE SEQUENCE</scope>
</reference>
<proteinExistence type="predicted"/>
<dbReference type="AlphaFoldDB" id="A0A8J2JG75"/>
<evidence type="ECO:0000256" key="6">
    <source>
        <dbReference type="ARBA" id="ARBA00022824"/>
    </source>
</evidence>
<evidence type="ECO:0000256" key="11">
    <source>
        <dbReference type="ARBA" id="ARBA00033088"/>
    </source>
</evidence>
<dbReference type="GO" id="GO:0004578">
    <property type="term" value="F:chitobiosyldiphosphodolichol beta-mannosyltransferase activity"/>
    <property type="evidence" value="ECO:0007669"/>
    <property type="project" value="UniProtKB-EC"/>
</dbReference>
<evidence type="ECO:0000313" key="16">
    <source>
        <dbReference type="Proteomes" id="UP000708208"/>
    </source>
</evidence>
<feature type="domain" description="Glycosyl transferase family 1" evidence="14">
    <location>
        <begin position="261"/>
        <end position="408"/>
    </location>
</feature>
<gene>
    <name evidence="15" type="ORF">AFUS01_LOCUS5734</name>
</gene>
<dbReference type="InterPro" id="IPR001296">
    <property type="entry name" value="Glyco_trans_1"/>
</dbReference>
<keyword evidence="6" id="KW-0256">Endoplasmic reticulum</keyword>
<keyword evidence="4" id="KW-0808">Transferase</keyword>
<evidence type="ECO:0000256" key="1">
    <source>
        <dbReference type="ARBA" id="ARBA00004389"/>
    </source>
</evidence>
<keyword evidence="5 13" id="KW-0812">Transmembrane</keyword>
<keyword evidence="8 13" id="KW-0472">Membrane</keyword>
<evidence type="ECO:0000256" key="2">
    <source>
        <dbReference type="ARBA" id="ARBA00004922"/>
    </source>
</evidence>
<evidence type="ECO:0000256" key="9">
    <source>
        <dbReference type="ARBA" id="ARBA00031434"/>
    </source>
</evidence>
<keyword evidence="3" id="KW-0328">Glycosyltransferase</keyword>
<dbReference type="PANTHER" id="PTHR13036">
    <property type="entry name" value="BETA1,4 MANNOSYLTRANSFERASE"/>
    <property type="match status" value="1"/>
</dbReference>
<feature type="transmembrane region" description="Helical" evidence="13">
    <location>
        <begin position="104"/>
        <end position="125"/>
    </location>
</feature>
<dbReference type="EMBL" id="CAJVCH010036767">
    <property type="protein sequence ID" value="CAG7716210.1"/>
    <property type="molecule type" value="Genomic_DNA"/>
</dbReference>
<dbReference type="GO" id="GO:0005789">
    <property type="term" value="C:endoplasmic reticulum membrane"/>
    <property type="evidence" value="ECO:0007669"/>
    <property type="project" value="UniProtKB-SubCell"/>
</dbReference>
<evidence type="ECO:0000256" key="13">
    <source>
        <dbReference type="SAM" id="Phobius"/>
    </source>
</evidence>
<evidence type="ECO:0000256" key="3">
    <source>
        <dbReference type="ARBA" id="ARBA00022676"/>
    </source>
</evidence>
<evidence type="ECO:0000256" key="10">
    <source>
        <dbReference type="ARBA" id="ARBA00031566"/>
    </source>
</evidence>
<comment type="subcellular location">
    <subcellularLocation>
        <location evidence="1">Endoplasmic reticulum membrane</location>
        <topology evidence="1">Single-pass membrane protein</topology>
    </subcellularLocation>
</comment>
<dbReference type="Pfam" id="PF00534">
    <property type="entry name" value="Glycos_transf_1"/>
    <property type="match status" value="1"/>
</dbReference>
<protein>
    <recommendedName>
        <fullName evidence="10">Beta-1,4-mannosyltransferase</fullName>
    </recommendedName>
    <alternativeName>
        <fullName evidence="11">GDP-Man:GlcNAc2-PP-dolichol mannosyltransferase</fullName>
    </alternativeName>
    <alternativeName>
        <fullName evidence="9">GDP-mannose-dolichol diphosphochitobiose mannosyltransferase</fullName>
    </alternativeName>
</protein>
<evidence type="ECO:0000256" key="12">
    <source>
        <dbReference type="ARBA" id="ARBA00045071"/>
    </source>
</evidence>
<accession>A0A8J2JG75</accession>
<organism evidence="15 16">
    <name type="scientific">Allacma fusca</name>
    <dbReference type="NCBI Taxonomy" id="39272"/>
    <lineage>
        <taxon>Eukaryota</taxon>
        <taxon>Metazoa</taxon>
        <taxon>Ecdysozoa</taxon>
        <taxon>Arthropoda</taxon>
        <taxon>Hexapoda</taxon>
        <taxon>Collembola</taxon>
        <taxon>Symphypleona</taxon>
        <taxon>Sminthuridae</taxon>
        <taxon>Allacma</taxon>
    </lineage>
</organism>
<dbReference type="OrthoDB" id="614844at2759"/>
<dbReference type="PANTHER" id="PTHR13036:SF0">
    <property type="entry name" value="CHITOBIOSYLDIPHOSPHODOLICHOL BETA-MANNOSYLTRANSFERASE"/>
    <property type="match status" value="1"/>
</dbReference>
<comment type="catalytic activity">
    <reaction evidence="12">
        <text>an N,N'-diacetylchitobiosyl-diphospho-di-trans,poly-cis-dolichol + GDP-alpha-D-mannose = a beta-D-Man-(1-&gt;4)-beta-D-GlcNAc-(1-&gt;4)-alpha-D-GlcNAc-diphospho-di-trans,poly-cis-dolichol + GDP + H(+)</text>
        <dbReference type="Rhea" id="RHEA:13865"/>
        <dbReference type="Rhea" id="RHEA-COMP:19510"/>
        <dbReference type="Rhea" id="RHEA-COMP:19511"/>
        <dbReference type="ChEBI" id="CHEBI:15378"/>
        <dbReference type="ChEBI" id="CHEBI:57269"/>
        <dbReference type="ChEBI" id="CHEBI:57527"/>
        <dbReference type="ChEBI" id="CHEBI:58189"/>
        <dbReference type="ChEBI" id="CHEBI:58472"/>
        <dbReference type="EC" id="2.4.1.142"/>
    </reaction>
    <physiologicalReaction direction="left-to-right" evidence="12">
        <dbReference type="Rhea" id="RHEA:13866"/>
    </physiologicalReaction>
</comment>
<dbReference type="Proteomes" id="UP000708208">
    <property type="component" value="Unassembled WGS sequence"/>
</dbReference>
<keyword evidence="7 13" id="KW-1133">Transmembrane helix</keyword>
<sequence>MTTEEEQNDLPAEIPKSGAELEDEVVKKPVVTVVVLGDIGHSPRMCNHAVSLAQEGFYVHIVGYGGSALPNVIKENRSIQVSCMKEPPKLFQDFPRLIQYPAKIVWQWVFLSWVFLWVTLLYGLIPNFILIQNPPAIPTLPLAWLYSKIYGCPLVVDWHNYGYTLMALNLGRKHRITMLYEMCEMYFGAKGTHHLCVSRAMKDDLKRRIGVDAIAFHDRPPERFKSLTHSERIAFLTKFADQYPSLLQVTNSESTDERPGILVSTTSWTEDENFGILLTALTEYDKIQREDPVSYPKLIVFITGKGPQKEYYRRLIEKLNLKRIEIHLPWLEPEDYPKLLGCADLGVSLHTSSSGLDLPMKVVDMFGCGLPVAAIHFPCISELVQHMYNGLIFNTSSELAQQIQEWFSFKPTIINKNRIQPSLRGMLGSSKALAELVSVKV</sequence>
<comment type="pathway">
    <text evidence="2">Protein modification; protein glycosylation.</text>
</comment>
<evidence type="ECO:0000256" key="4">
    <source>
        <dbReference type="ARBA" id="ARBA00022679"/>
    </source>
</evidence>
<comment type="caution">
    <text evidence="15">The sequence shown here is derived from an EMBL/GenBank/DDBJ whole genome shotgun (WGS) entry which is preliminary data.</text>
</comment>